<evidence type="ECO:0000256" key="5">
    <source>
        <dbReference type="ARBA" id="ARBA00023136"/>
    </source>
</evidence>
<dbReference type="SMART" id="SM00054">
    <property type="entry name" value="EFh"/>
    <property type="match status" value="1"/>
</dbReference>
<dbReference type="GO" id="GO:0005509">
    <property type="term" value="F:calcium ion binding"/>
    <property type="evidence" value="ECO:0007669"/>
    <property type="project" value="InterPro"/>
</dbReference>
<dbReference type="PROSITE" id="PS50222">
    <property type="entry name" value="EF_HAND_2"/>
    <property type="match status" value="1"/>
</dbReference>
<keyword evidence="2 7" id="KW-0812">Transmembrane</keyword>
<evidence type="ECO:0000313" key="10">
    <source>
        <dbReference type="Proteomes" id="UP000654075"/>
    </source>
</evidence>
<evidence type="ECO:0000259" key="8">
    <source>
        <dbReference type="PROSITE" id="PS50222"/>
    </source>
</evidence>
<keyword evidence="3" id="KW-0106">Calcium</keyword>
<dbReference type="PANTHER" id="PTHR46726:SF1">
    <property type="entry name" value="TWO-PORE CALCIUM CHANNEL 3"/>
    <property type="match status" value="1"/>
</dbReference>
<dbReference type="InterPro" id="IPR011992">
    <property type="entry name" value="EF-hand-dom_pair"/>
</dbReference>
<feature type="compositionally biased region" description="Basic and acidic residues" evidence="6">
    <location>
        <begin position="15"/>
        <end position="31"/>
    </location>
</feature>
<comment type="caution">
    <text evidence="9">The sequence shown here is derived from an EMBL/GenBank/DDBJ whole genome shotgun (WGS) entry which is preliminary data.</text>
</comment>
<name>A0A813DZG9_POLGL</name>
<feature type="transmembrane region" description="Helical" evidence="7">
    <location>
        <begin position="245"/>
        <end position="270"/>
    </location>
</feature>
<dbReference type="CDD" id="cd00051">
    <property type="entry name" value="EFh"/>
    <property type="match status" value="1"/>
</dbReference>
<keyword evidence="4 7" id="KW-1133">Transmembrane helix</keyword>
<dbReference type="Pfam" id="PF00520">
    <property type="entry name" value="Ion_trans"/>
    <property type="match status" value="1"/>
</dbReference>
<reference evidence="9" key="1">
    <citation type="submission" date="2021-02" db="EMBL/GenBank/DDBJ databases">
        <authorList>
            <person name="Dougan E. K."/>
            <person name="Rhodes N."/>
            <person name="Thang M."/>
            <person name="Chan C."/>
        </authorList>
    </citation>
    <scope>NUCLEOTIDE SEQUENCE</scope>
</reference>
<protein>
    <recommendedName>
        <fullName evidence="8">EF-hand domain-containing protein</fullName>
    </recommendedName>
</protein>
<keyword evidence="5 7" id="KW-0472">Membrane</keyword>
<evidence type="ECO:0000256" key="3">
    <source>
        <dbReference type="ARBA" id="ARBA00022837"/>
    </source>
</evidence>
<dbReference type="InterPro" id="IPR018247">
    <property type="entry name" value="EF_Hand_1_Ca_BS"/>
</dbReference>
<dbReference type="EMBL" id="CAJNNV010004692">
    <property type="protein sequence ID" value="CAE8591097.1"/>
    <property type="molecule type" value="Genomic_DNA"/>
</dbReference>
<dbReference type="InterPro" id="IPR002048">
    <property type="entry name" value="EF_hand_dom"/>
</dbReference>
<dbReference type="InterPro" id="IPR005821">
    <property type="entry name" value="Ion_trans_dom"/>
</dbReference>
<dbReference type="SUPFAM" id="SSF81324">
    <property type="entry name" value="Voltage-gated potassium channels"/>
    <property type="match status" value="1"/>
</dbReference>
<feature type="domain" description="EF-hand" evidence="8">
    <location>
        <begin position="406"/>
        <end position="438"/>
    </location>
</feature>
<feature type="transmembrane region" description="Helical" evidence="7">
    <location>
        <begin position="133"/>
        <end position="152"/>
    </location>
</feature>
<feature type="transmembrane region" description="Helical" evidence="7">
    <location>
        <begin position="164"/>
        <end position="183"/>
    </location>
</feature>
<dbReference type="PANTHER" id="PTHR46726">
    <property type="entry name" value="TWO PORE CHANNEL 3"/>
    <property type="match status" value="1"/>
</dbReference>
<proteinExistence type="predicted"/>
<organism evidence="9 10">
    <name type="scientific">Polarella glacialis</name>
    <name type="common">Dinoflagellate</name>
    <dbReference type="NCBI Taxonomy" id="89957"/>
    <lineage>
        <taxon>Eukaryota</taxon>
        <taxon>Sar</taxon>
        <taxon>Alveolata</taxon>
        <taxon>Dinophyceae</taxon>
        <taxon>Suessiales</taxon>
        <taxon>Suessiaceae</taxon>
        <taxon>Polarella</taxon>
    </lineage>
</organism>
<feature type="compositionally biased region" description="Polar residues" evidence="6">
    <location>
        <begin position="88"/>
        <end position="102"/>
    </location>
</feature>
<evidence type="ECO:0000256" key="2">
    <source>
        <dbReference type="ARBA" id="ARBA00022692"/>
    </source>
</evidence>
<sequence>MNAEWRRNISQKSNAEWRRNISKESVGHARNDSSGTPPANNNNNNLDRRLGRRMTWPKDASYTELDRDLSNGPEKCQSASKPSKRQGLANTKRNIKSSSPSKSVLWPWQAHVHHGHGRVKVARRMVANCLRHNAFDLSIGMIICLDVIFNVADIDARAVGQSPPMWVYTVELLLNVFVSGSALFKNRWSVMDFCIIFSGWLEVILMAYEISAKEFTLLRLLRLLRILRLMKLCRHHRWLTELKKLVMMMASCLRTLFWSFMFCFIVMSAWSMAAVELVNPVVQQMAADGAFGDCRSCGSALTSVMRANLMMFQTIIAGDSWGDLAVPVIEAHPWTAIICIGSLLTLVFGVLNLIVAVVIDTYAEHRQKDVMNLAQELDAEAAEDKRFLQKIFDQIDEDGRLRVMDIDEQDLVQMFEMIDGDGSGSVDPEEFILVCQIT</sequence>
<comment type="subcellular location">
    <subcellularLocation>
        <location evidence="1">Membrane</location>
        <topology evidence="1">Multi-pass membrane protein</topology>
    </subcellularLocation>
</comment>
<dbReference type="GO" id="GO:0005216">
    <property type="term" value="F:monoatomic ion channel activity"/>
    <property type="evidence" value="ECO:0007669"/>
    <property type="project" value="InterPro"/>
</dbReference>
<feature type="transmembrane region" description="Helical" evidence="7">
    <location>
        <begin position="334"/>
        <end position="359"/>
    </location>
</feature>
<dbReference type="Gene3D" id="1.10.238.10">
    <property type="entry name" value="EF-hand"/>
    <property type="match status" value="1"/>
</dbReference>
<gene>
    <name evidence="9" type="ORF">PGLA1383_LOCUS9789</name>
</gene>
<dbReference type="SUPFAM" id="SSF47473">
    <property type="entry name" value="EF-hand"/>
    <property type="match status" value="1"/>
</dbReference>
<keyword evidence="10" id="KW-1185">Reference proteome</keyword>
<dbReference type="Proteomes" id="UP000654075">
    <property type="component" value="Unassembled WGS sequence"/>
</dbReference>
<dbReference type="PROSITE" id="PS00018">
    <property type="entry name" value="EF_HAND_1"/>
    <property type="match status" value="1"/>
</dbReference>
<dbReference type="Gene3D" id="1.20.120.350">
    <property type="entry name" value="Voltage-gated potassium channels. Chain C"/>
    <property type="match status" value="1"/>
</dbReference>
<evidence type="ECO:0000256" key="7">
    <source>
        <dbReference type="SAM" id="Phobius"/>
    </source>
</evidence>
<dbReference type="Gene3D" id="1.10.287.70">
    <property type="match status" value="1"/>
</dbReference>
<evidence type="ECO:0000256" key="1">
    <source>
        <dbReference type="ARBA" id="ARBA00004141"/>
    </source>
</evidence>
<evidence type="ECO:0000313" key="9">
    <source>
        <dbReference type="EMBL" id="CAE8591097.1"/>
    </source>
</evidence>
<feature type="region of interest" description="Disordered" evidence="6">
    <location>
        <begin position="1"/>
        <end position="102"/>
    </location>
</feature>
<evidence type="ECO:0000256" key="4">
    <source>
        <dbReference type="ARBA" id="ARBA00022989"/>
    </source>
</evidence>
<dbReference type="InterPro" id="IPR027359">
    <property type="entry name" value="Volt_channel_dom_sf"/>
</dbReference>
<evidence type="ECO:0000256" key="6">
    <source>
        <dbReference type="SAM" id="MobiDB-lite"/>
    </source>
</evidence>
<dbReference type="AlphaFoldDB" id="A0A813DZG9"/>
<accession>A0A813DZG9</accession>
<dbReference type="GO" id="GO:0016020">
    <property type="term" value="C:membrane"/>
    <property type="evidence" value="ECO:0007669"/>
    <property type="project" value="UniProtKB-SubCell"/>
</dbReference>